<dbReference type="SUPFAM" id="SSF56672">
    <property type="entry name" value="DNA/RNA polymerases"/>
    <property type="match status" value="1"/>
</dbReference>
<name>A0AAV1K7P4_9NEOP</name>
<keyword evidence="4" id="KW-1185">Reference proteome</keyword>
<dbReference type="GO" id="GO:0071897">
    <property type="term" value="P:DNA biosynthetic process"/>
    <property type="evidence" value="ECO:0007669"/>
    <property type="project" value="UniProtKB-ARBA"/>
</dbReference>
<dbReference type="GO" id="GO:0004523">
    <property type="term" value="F:RNA-DNA hybrid ribonuclease activity"/>
    <property type="evidence" value="ECO:0007669"/>
    <property type="project" value="InterPro"/>
</dbReference>
<feature type="domain" description="RNase H type-1" evidence="2">
    <location>
        <begin position="496"/>
        <end position="628"/>
    </location>
</feature>
<dbReference type="PANTHER" id="PTHR33481">
    <property type="entry name" value="REVERSE TRANSCRIPTASE"/>
    <property type="match status" value="1"/>
</dbReference>
<dbReference type="CDD" id="cd01650">
    <property type="entry name" value="RT_nLTR_like"/>
    <property type="match status" value="1"/>
</dbReference>
<dbReference type="InterPro" id="IPR002156">
    <property type="entry name" value="RNaseH_domain"/>
</dbReference>
<comment type="caution">
    <text evidence="3">The sequence shown here is derived from an EMBL/GenBank/DDBJ whole genome shotgun (WGS) entry which is preliminary data.</text>
</comment>
<dbReference type="Pfam" id="PF00078">
    <property type="entry name" value="RVT_1"/>
    <property type="match status" value="1"/>
</dbReference>
<dbReference type="CDD" id="cd09276">
    <property type="entry name" value="Rnase_HI_RT_non_LTR"/>
    <property type="match status" value="1"/>
</dbReference>
<dbReference type="GO" id="GO:0003676">
    <property type="term" value="F:nucleic acid binding"/>
    <property type="evidence" value="ECO:0007669"/>
    <property type="project" value="InterPro"/>
</dbReference>
<dbReference type="AlphaFoldDB" id="A0AAV1K7P4"/>
<feature type="domain" description="Reverse transcriptase" evidence="1">
    <location>
        <begin position="61"/>
        <end position="332"/>
    </location>
</feature>
<dbReference type="PROSITE" id="PS50878">
    <property type="entry name" value="RT_POL"/>
    <property type="match status" value="1"/>
</dbReference>
<evidence type="ECO:0000259" key="2">
    <source>
        <dbReference type="PROSITE" id="PS50879"/>
    </source>
</evidence>
<dbReference type="Pfam" id="PF00075">
    <property type="entry name" value="RNase_H"/>
    <property type="match status" value="1"/>
</dbReference>
<dbReference type="EMBL" id="CAVLGL010000001">
    <property type="protein sequence ID" value="CAK1577839.1"/>
    <property type="molecule type" value="Genomic_DNA"/>
</dbReference>
<proteinExistence type="predicted"/>
<dbReference type="PROSITE" id="PS50879">
    <property type="entry name" value="RNASE_H_1"/>
    <property type="match status" value="1"/>
</dbReference>
<protein>
    <recommendedName>
        <fullName evidence="5">Retrovirus-related Pol polyprotein from type-1 retrotransposable element R1</fullName>
    </recommendedName>
</protein>
<dbReference type="InterPro" id="IPR043502">
    <property type="entry name" value="DNA/RNA_pol_sf"/>
</dbReference>
<dbReference type="PANTHER" id="PTHR33481:SF1">
    <property type="entry name" value="ENDONUCLEASE_EXONUCLEASE_PHOSPHATASE DOMAIN-CONTAINING PROTEIN-RELATED"/>
    <property type="match status" value="1"/>
</dbReference>
<accession>A0AAV1K7P4</accession>
<reference evidence="3 4" key="1">
    <citation type="submission" date="2023-11" db="EMBL/GenBank/DDBJ databases">
        <authorList>
            <person name="Hedman E."/>
            <person name="Englund M."/>
            <person name="Stromberg M."/>
            <person name="Nyberg Akerstrom W."/>
            <person name="Nylinder S."/>
            <person name="Jareborg N."/>
            <person name="Kallberg Y."/>
            <person name="Kronander E."/>
        </authorList>
    </citation>
    <scope>NUCLEOTIDE SEQUENCE [LARGE SCALE GENOMIC DNA]</scope>
</reference>
<evidence type="ECO:0000313" key="4">
    <source>
        <dbReference type="Proteomes" id="UP001314205"/>
    </source>
</evidence>
<gene>
    <name evidence="3" type="ORF">PARMNEM_LOCUS5</name>
</gene>
<evidence type="ECO:0000313" key="3">
    <source>
        <dbReference type="EMBL" id="CAK1577839.1"/>
    </source>
</evidence>
<sequence>MTNRLKSEHITTIRQFTKQEIAHIFKNMSPKKAPGADGLTSDICQVAFETNPEVLQALYNKCLMLGYFPKTWKKATIKVIPKPNREDYSQPKSYRPIGLLPVLGKILEKLFVNRVQWQLGKQDRMSHRQYGFTPQRSTEDALYDSITIIKQGLKKKALVVIVSLDIEGAFDNAWWPAIVSQLNSKRIDTSMLKIISSYLSEREICLKYAGHAIQKPTNKGCIQGSTYGPMLWNVLLDPLLQSTEKLNTHVQAFADDILIVATNQNGQKLEEEVNDTLRIITEWGQKYKLRFAPHKTQSVIITKKQKFHRPVLKMDGVELQFSDRVKILGLTIDKNINFKPHLDDVCRKAINIYKMVSRAARAHWGLNSEIIRTIYLAVVEPTILYAASCWADTTERKYIEQRILNRITRMFSIRICKGHKTISLVSSVLLAQIIPLALRAEENAEIYEIKRGKPIKSLPGRCLETRISPYHLPHPADRRQRYFKLITTQEDMDNINNNWMNIYTDGSKMNNKVGAAITVWQNGKEIKNITCRLESYCSVYQAELIAILKAIKFVIAKKISQANILSDSRSAITTICNPSALNPIAAEINSELNILEKRNGVINFYWIKAHCGLTGNERADELAKYAAAHKKQRPAYDLFPLSYAKYLTRSHTLLNWQHKYEEASTSETTRTFFPSITMAYKILRNISLTNIITQLLTGHGGNKAYLYRFKLAPSPHCTCDNSSYQTLEHIILDCPRFGKKRFECECSMGMDLKSKNLSLIMADDYCRSYFLGFALSILKVINKENGSKVVD</sequence>
<dbReference type="Gene3D" id="3.30.420.10">
    <property type="entry name" value="Ribonuclease H-like superfamily/Ribonuclease H"/>
    <property type="match status" value="1"/>
</dbReference>
<dbReference type="GO" id="GO:0042575">
    <property type="term" value="C:DNA polymerase complex"/>
    <property type="evidence" value="ECO:0007669"/>
    <property type="project" value="UniProtKB-ARBA"/>
</dbReference>
<organism evidence="3 4">
    <name type="scientific">Parnassius mnemosyne</name>
    <name type="common">clouded apollo</name>
    <dbReference type="NCBI Taxonomy" id="213953"/>
    <lineage>
        <taxon>Eukaryota</taxon>
        <taxon>Metazoa</taxon>
        <taxon>Ecdysozoa</taxon>
        <taxon>Arthropoda</taxon>
        <taxon>Hexapoda</taxon>
        <taxon>Insecta</taxon>
        <taxon>Pterygota</taxon>
        <taxon>Neoptera</taxon>
        <taxon>Endopterygota</taxon>
        <taxon>Lepidoptera</taxon>
        <taxon>Glossata</taxon>
        <taxon>Ditrysia</taxon>
        <taxon>Papilionoidea</taxon>
        <taxon>Papilionidae</taxon>
        <taxon>Parnassiinae</taxon>
        <taxon>Parnassini</taxon>
        <taxon>Parnassius</taxon>
        <taxon>Driopa</taxon>
    </lineage>
</organism>
<evidence type="ECO:0008006" key="5">
    <source>
        <dbReference type="Google" id="ProtNLM"/>
    </source>
</evidence>
<evidence type="ECO:0000259" key="1">
    <source>
        <dbReference type="PROSITE" id="PS50878"/>
    </source>
</evidence>
<dbReference type="InterPro" id="IPR036397">
    <property type="entry name" value="RNaseH_sf"/>
</dbReference>
<dbReference type="SUPFAM" id="SSF53098">
    <property type="entry name" value="Ribonuclease H-like"/>
    <property type="match status" value="1"/>
</dbReference>
<dbReference type="InterPro" id="IPR000477">
    <property type="entry name" value="RT_dom"/>
</dbReference>
<dbReference type="InterPro" id="IPR012337">
    <property type="entry name" value="RNaseH-like_sf"/>
</dbReference>
<dbReference type="Proteomes" id="UP001314205">
    <property type="component" value="Unassembled WGS sequence"/>
</dbReference>